<dbReference type="EMBL" id="VIEB01001182">
    <property type="protein sequence ID" value="TQD74474.1"/>
    <property type="molecule type" value="Genomic_DNA"/>
</dbReference>
<proteinExistence type="predicted"/>
<keyword evidence="2" id="KW-1185">Reference proteome</keyword>
<reference evidence="1 2" key="1">
    <citation type="journal article" date="2019" name="G3 (Bethesda)">
        <title>Sequencing of a Wild Apple (Malus baccata) Genome Unravels the Differences Between Cultivated and Wild Apple Species Regarding Disease Resistance and Cold Tolerance.</title>
        <authorList>
            <person name="Chen X."/>
        </authorList>
    </citation>
    <scope>NUCLEOTIDE SEQUENCE [LARGE SCALE GENOMIC DNA]</scope>
    <source>
        <strain evidence="2">cv. Shandingzi</strain>
        <tissue evidence="1">Leaves</tissue>
    </source>
</reference>
<evidence type="ECO:0000313" key="2">
    <source>
        <dbReference type="Proteomes" id="UP000315295"/>
    </source>
</evidence>
<sequence length="62" mass="7519">MEEWEVMMTTQTHTHGNGMELADFYNFGSEWTARNGRNWTIMRWISGWSSTYNFGWLWNDCF</sequence>
<organism evidence="1 2">
    <name type="scientific">Malus baccata</name>
    <name type="common">Siberian crab apple</name>
    <name type="synonym">Pyrus baccata</name>
    <dbReference type="NCBI Taxonomy" id="106549"/>
    <lineage>
        <taxon>Eukaryota</taxon>
        <taxon>Viridiplantae</taxon>
        <taxon>Streptophyta</taxon>
        <taxon>Embryophyta</taxon>
        <taxon>Tracheophyta</taxon>
        <taxon>Spermatophyta</taxon>
        <taxon>Magnoliopsida</taxon>
        <taxon>eudicotyledons</taxon>
        <taxon>Gunneridae</taxon>
        <taxon>Pentapetalae</taxon>
        <taxon>rosids</taxon>
        <taxon>fabids</taxon>
        <taxon>Rosales</taxon>
        <taxon>Rosaceae</taxon>
        <taxon>Amygdaloideae</taxon>
        <taxon>Maleae</taxon>
        <taxon>Malus</taxon>
    </lineage>
</organism>
<gene>
    <name evidence="1" type="ORF">C1H46_040002</name>
</gene>
<name>A0A540KJU4_MALBA</name>
<accession>A0A540KJU4</accession>
<protein>
    <submittedName>
        <fullName evidence="1">Uncharacterized protein</fullName>
    </submittedName>
</protein>
<dbReference type="AlphaFoldDB" id="A0A540KJU4"/>
<comment type="caution">
    <text evidence="1">The sequence shown here is derived from an EMBL/GenBank/DDBJ whole genome shotgun (WGS) entry which is preliminary data.</text>
</comment>
<dbReference type="Proteomes" id="UP000315295">
    <property type="component" value="Unassembled WGS sequence"/>
</dbReference>
<evidence type="ECO:0000313" key="1">
    <source>
        <dbReference type="EMBL" id="TQD74474.1"/>
    </source>
</evidence>